<evidence type="ECO:0000313" key="7">
    <source>
        <dbReference type="Proteomes" id="UP000295293"/>
    </source>
</evidence>
<keyword evidence="4" id="KW-0145">Chemotaxis</keyword>
<dbReference type="GO" id="GO:0006935">
    <property type="term" value="P:chemotaxis"/>
    <property type="evidence" value="ECO:0007669"/>
    <property type="project" value="UniProtKB-UniRule"/>
</dbReference>
<organism evidence="6 7">
    <name type="scientific">Tahibacter aquaticus</name>
    <dbReference type="NCBI Taxonomy" id="520092"/>
    <lineage>
        <taxon>Bacteria</taxon>
        <taxon>Pseudomonadati</taxon>
        <taxon>Pseudomonadota</taxon>
        <taxon>Gammaproteobacteria</taxon>
        <taxon>Lysobacterales</taxon>
        <taxon>Rhodanobacteraceae</taxon>
        <taxon>Tahibacter</taxon>
    </lineage>
</organism>
<accession>A0A4R6Z0E0</accession>
<dbReference type="RefSeq" id="WP_133818488.1">
    <property type="nucleotide sequence ID" value="NZ_SNZH01000005.1"/>
</dbReference>
<evidence type="ECO:0000256" key="1">
    <source>
        <dbReference type="ARBA" id="ARBA00022801"/>
    </source>
</evidence>
<proteinExistence type="predicted"/>
<dbReference type="GO" id="GO:0008984">
    <property type="term" value="F:protein-glutamate methylesterase activity"/>
    <property type="evidence" value="ECO:0007669"/>
    <property type="project" value="UniProtKB-EC"/>
</dbReference>
<dbReference type="PROSITE" id="PS50122">
    <property type="entry name" value="CHEB"/>
    <property type="match status" value="1"/>
</dbReference>
<evidence type="ECO:0000256" key="2">
    <source>
        <dbReference type="ARBA" id="ARBA00039140"/>
    </source>
</evidence>
<dbReference type="PANTHER" id="PTHR42872">
    <property type="entry name" value="PROTEIN-GLUTAMATE METHYLESTERASE/PROTEIN-GLUTAMINE GLUTAMINASE"/>
    <property type="match status" value="1"/>
</dbReference>
<keyword evidence="7" id="KW-1185">Reference proteome</keyword>
<dbReference type="GO" id="GO:0005737">
    <property type="term" value="C:cytoplasm"/>
    <property type="evidence" value="ECO:0007669"/>
    <property type="project" value="InterPro"/>
</dbReference>
<evidence type="ECO:0000259" key="5">
    <source>
        <dbReference type="PROSITE" id="PS50122"/>
    </source>
</evidence>
<reference evidence="6 7" key="1">
    <citation type="submission" date="2019-03" db="EMBL/GenBank/DDBJ databases">
        <title>Genomic Encyclopedia of Type Strains, Phase IV (KMG-IV): sequencing the most valuable type-strain genomes for metagenomic binning, comparative biology and taxonomic classification.</title>
        <authorList>
            <person name="Goeker M."/>
        </authorList>
    </citation>
    <scope>NUCLEOTIDE SEQUENCE [LARGE SCALE GENOMIC DNA]</scope>
    <source>
        <strain evidence="6 7">DSM 21667</strain>
    </source>
</reference>
<feature type="active site" evidence="4">
    <location>
        <position position="136"/>
    </location>
</feature>
<feature type="active site" evidence="4">
    <location>
        <position position="16"/>
    </location>
</feature>
<gene>
    <name evidence="6" type="ORF">DFR29_105164</name>
</gene>
<evidence type="ECO:0000256" key="3">
    <source>
        <dbReference type="ARBA" id="ARBA00048267"/>
    </source>
</evidence>
<dbReference type="InterPro" id="IPR035909">
    <property type="entry name" value="CheB_C"/>
</dbReference>
<keyword evidence="1 4" id="KW-0378">Hydrolase</keyword>
<comment type="catalytic activity">
    <reaction evidence="3">
        <text>[protein]-L-glutamate 5-O-methyl ester + H2O = L-glutamyl-[protein] + methanol + H(+)</text>
        <dbReference type="Rhea" id="RHEA:23236"/>
        <dbReference type="Rhea" id="RHEA-COMP:10208"/>
        <dbReference type="Rhea" id="RHEA-COMP:10311"/>
        <dbReference type="ChEBI" id="CHEBI:15377"/>
        <dbReference type="ChEBI" id="CHEBI:15378"/>
        <dbReference type="ChEBI" id="CHEBI:17790"/>
        <dbReference type="ChEBI" id="CHEBI:29973"/>
        <dbReference type="ChEBI" id="CHEBI:82795"/>
        <dbReference type="EC" id="3.1.1.61"/>
    </reaction>
</comment>
<dbReference type="CDD" id="cd16433">
    <property type="entry name" value="CheB"/>
    <property type="match status" value="1"/>
</dbReference>
<dbReference type="Pfam" id="PF01339">
    <property type="entry name" value="CheB_methylest"/>
    <property type="match status" value="1"/>
</dbReference>
<dbReference type="GO" id="GO:0000156">
    <property type="term" value="F:phosphorelay response regulator activity"/>
    <property type="evidence" value="ECO:0007669"/>
    <property type="project" value="InterPro"/>
</dbReference>
<dbReference type="PANTHER" id="PTHR42872:SF6">
    <property type="entry name" value="PROTEIN-GLUTAMATE METHYLESTERASE_PROTEIN-GLUTAMINE GLUTAMINASE"/>
    <property type="match status" value="1"/>
</dbReference>
<dbReference type="OrthoDB" id="9791760at2"/>
<dbReference type="AlphaFoldDB" id="A0A4R6Z0E0"/>
<dbReference type="Gene3D" id="3.40.50.180">
    <property type="entry name" value="Methylesterase CheB, C-terminal domain"/>
    <property type="match status" value="1"/>
</dbReference>
<dbReference type="SUPFAM" id="SSF52738">
    <property type="entry name" value="Methylesterase CheB, C-terminal domain"/>
    <property type="match status" value="1"/>
</dbReference>
<evidence type="ECO:0000313" key="6">
    <source>
        <dbReference type="EMBL" id="TDR44981.1"/>
    </source>
</evidence>
<dbReference type="InterPro" id="IPR000673">
    <property type="entry name" value="Sig_transdc_resp-reg_Me-estase"/>
</dbReference>
<protein>
    <recommendedName>
        <fullName evidence="2">protein-glutamate methylesterase</fullName>
        <ecNumber evidence="2">3.1.1.61</ecNumber>
    </recommendedName>
</protein>
<feature type="domain" description="CheB-type methylesterase" evidence="5">
    <location>
        <begin position="4"/>
        <end position="183"/>
    </location>
</feature>
<evidence type="ECO:0000256" key="4">
    <source>
        <dbReference type="PROSITE-ProRule" id="PRU00050"/>
    </source>
</evidence>
<name>A0A4R6Z0E0_9GAMM</name>
<comment type="caution">
    <text evidence="6">The sequence shown here is derived from an EMBL/GenBank/DDBJ whole genome shotgun (WGS) entry which is preliminary data.</text>
</comment>
<feature type="active site" evidence="4">
    <location>
        <position position="43"/>
    </location>
</feature>
<dbReference type="Proteomes" id="UP000295293">
    <property type="component" value="Unassembled WGS sequence"/>
</dbReference>
<dbReference type="EMBL" id="SNZH01000005">
    <property type="protein sequence ID" value="TDR44981.1"/>
    <property type="molecule type" value="Genomic_DNA"/>
</dbReference>
<sequence length="196" mass="20761">MSWPGRRIDAIAIGASFGGVEALKHVLPALPAGLPVAVFVVLHLPRERESLLGEIFAPLCALRVREVMDKDAVVPGSIYFAPPSYHLLIDRGPQLALSMDDPVEFSRPSVTVLFESVAAVYAEHALGLILTGAGGDGAEGLAAIQREGGLAVVQQPASARMPNMPASALQRISADYVLTLDEIMTLFQSLPTQAQP</sequence>
<dbReference type="EC" id="3.1.1.61" evidence="2"/>